<organism evidence="2 3">
    <name type="scientific">Georgenia muralis</name>
    <dbReference type="NCBI Taxonomy" id="154117"/>
    <lineage>
        <taxon>Bacteria</taxon>
        <taxon>Bacillati</taxon>
        <taxon>Actinomycetota</taxon>
        <taxon>Actinomycetes</taxon>
        <taxon>Micrococcales</taxon>
        <taxon>Bogoriellaceae</taxon>
        <taxon>Georgenia</taxon>
    </lineage>
</organism>
<evidence type="ECO:0000256" key="1">
    <source>
        <dbReference type="SAM" id="MobiDB-lite"/>
    </source>
</evidence>
<dbReference type="RefSeq" id="WP_170175265.1">
    <property type="nucleotide sequence ID" value="NZ_RKRA01000001.1"/>
</dbReference>
<dbReference type="AlphaFoldDB" id="A0A3N4Z5J8"/>
<name>A0A3N4Z5J8_9MICO</name>
<feature type="region of interest" description="Disordered" evidence="1">
    <location>
        <begin position="50"/>
        <end position="75"/>
    </location>
</feature>
<evidence type="ECO:0000313" key="3">
    <source>
        <dbReference type="Proteomes" id="UP000280726"/>
    </source>
</evidence>
<keyword evidence="3" id="KW-1185">Reference proteome</keyword>
<sequence>MPAGWRRLSLGTVLARLTAFGDADTGVGAPGVATAVGAATAISAATRLGAAGPTARSGGGSGPTGSPVGSAARDGVPVTLGGAPVRQVDPTTCGSAVLLMLAATGDPALATWLEDGRLPDGLAPHRVPPEIPPALLTGPLGPGAAARRVGAAQVRIKERTSARALGKLSWPASYGTPPWTAAREARFPGVRYRGRPLDDTSARAAVLLARAHAATVAGIPVPLYTGGDLGGGPATAVPRHVVLAVPPPPGPGRGHDEHGRPVLHLYEPSSARVYRVLVAELLGRTEPSRALGGWTHVSWVVLPTTDGAAAAGGSADLAPADTAGQGGRAGSHRAEEES</sequence>
<comment type="caution">
    <text evidence="2">The sequence shown here is derived from an EMBL/GenBank/DDBJ whole genome shotgun (WGS) entry which is preliminary data.</text>
</comment>
<gene>
    <name evidence="2" type="ORF">EDD32_2122</name>
</gene>
<reference evidence="2 3" key="1">
    <citation type="submission" date="2018-11" db="EMBL/GenBank/DDBJ databases">
        <title>Sequencing the genomes of 1000 actinobacteria strains.</title>
        <authorList>
            <person name="Klenk H.-P."/>
        </authorList>
    </citation>
    <scope>NUCLEOTIDE SEQUENCE [LARGE SCALE GENOMIC DNA]</scope>
    <source>
        <strain evidence="2 3">DSM 14418</strain>
    </source>
</reference>
<feature type="region of interest" description="Disordered" evidence="1">
    <location>
        <begin position="310"/>
        <end position="338"/>
    </location>
</feature>
<dbReference type="EMBL" id="RKRA01000001">
    <property type="protein sequence ID" value="RPF27633.1"/>
    <property type="molecule type" value="Genomic_DNA"/>
</dbReference>
<feature type="compositionally biased region" description="Low complexity" evidence="1">
    <location>
        <begin position="310"/>
        <end position="321"/>
    </location>
</feature>
<evidence type="ECO:0000313" key="2">
    <source>
        <dbReference type="EMBL" id="RPF27633.1"/>
    </source>
</evidence>
<dbReference type="Proteomes" id="UP000280726">
    <property type="component" value="Unassembled WGS sequence"/>
</dbReference>
<proteinExistence type="predicted"/>
<protein>
    <submittedName>
        <fullName evidence="2">Uncharacterized protein</fullName>
    </submittedName>
</protein>
<accession>A0A3N4Z5J8</accession>